<dbReference type="InterPro" id="IPR028065">
    <property type="entry name" value="TERB2"/>
</dbReference>
<dbReference type="PANTHER" id="PTHR35345:SF1">
    <property type="entry name" value="TELOMERE REPEATS-BINDING BOUQUET FORMATION PROTEIN 2"/>
    <property type="match status" value="1"/>
</dbReference>
<sequence>MFENKRAWFSQSVSRRVCDLWVAEGGMITNLFTADYIFSEDACNPDTQRIYQSLDYVENRITVFHASYLSACEKSKNNRAVSMGHFVLPPAHVQKDIKAEFRCFIWEKEDCLTTKEVPCDRLTLVKGKKNKDLRKQQICGLKTSERGMMCCNLQQYPVNNMVTGYIFIDEMKKYSGELHDFTPGDAGYSVYRAHCEKYILPSGKNRGTEFTPIKMHQN</sequence>
<organism evidence="1 2">
    <name type="scientific">Huso huso</name>
    <name type="common">Beluga</name>
    <name type="synonym">Acipenser huso</name>
    <dbReference type="NCBI Taxonomy" id="61971"/>
    <lineage>
        <taxon>Eukaryota</taxon>
        <taxon>Metazoa</taxon>
        <taxon>Chordata</taxon>
        <taxon>Craniata</taxon>
        <taxon>Vertebrata</taxon>
        <taxon>Euteleostomi</taxon>
        <taxon>Actinopterygii</taxon>
        <taxon>Chondrostei</taxon>
        <taxon>Acipenseriformes</taxon>
        <taxon>Acipenseridae</taxon>
        <taxon>Huso</taxon>
    </lineage>
</organism>
<protein>
    <submittedName>
        <fullName evidence="1">Telomere repeats-binding bouquet formation protein 2</fullName>
    </submittedName>
</protein>
<keyword evidence="2" id="KW-1185">Reference proteome</keyword>
<dbReference type="EMBL" id="JAHFZB010000022">
    <property type="protein sequence ID" value="KAK6476815.1"/>
    <property type="molecule type" value="Genomic_DNA"/>
</dbReference>
<accession>A0ABR0YXC1</accession>
<dbReference type="Pfam" id="PF15101">
    <property type="entry name" value="TERB2"/>
    <property type="match status" value="1"/>
</dbReference>
<gene>
    <name evidence="1" type="ORF">HHUSO_G23314</name>
</gene>
<name>A0ABR0YXC1_HUSHU</name>
<evidence type="ECO:0000313" key="1">
    <source>
        <dbReference type="EMBL" id="KAK6476815.1"/>
    </source>
</evidence>
<reference evidence="1 2" key="1">
    <citation type="submission" date="2021-05" db="EMBL/GenBank/DDBJ databases">
        <authorList>
            <person name="Zahm M."/>
            <person name="Klopp C."/>
            <person name="Cabau C."/>
            <person name="Kuhl H."/>
            <person name="Suciu R."/>
            <person name="Ciorpac M."/>
            <person name="Holostenco D."/>
            <person name="Gessner J."/>
            <person name="Wuertz S."/>
            <person name="Hohne C."/>
            <person name="Stock M."/>
            <person name="Gislard M."/>
            <person name="Lluch J."/>
            <person name="Milhes M."/>
            <person name="Lampietro C."/>
            <person name="Lopez Roques C."/>
            <person name="Donnadieu C."/>
            <person name="Du K."/>
            <person name="Schartl M."/>
            <person name="Guiguen Y."/>
        </authorList>
    </citation>
    <scope>NUCLEOTIDE SEQUENCE [LARGE SCALE GENOMIC DNA]</scope>
    <source>
        <strain evidence="1">Hh-F2</strain>
        <tissue evidence="1">Blood</tissue>
    </source>
</reference>
<dbReference type="Proteomes" id="UP001369086">
    <property type="component" value="Unassembled WGS sequence"/>
</dbReference>
<dbReference type="PANTHER" id="PTHR35345">
    <property type="entry name" value="TELOMERE REPEATS-BINDING BOUQUET FORMATION PROTEIN 2"/>
    <property type="match status" value="1"/>
</dbReference>
<evidence type="ECO:0000313" key="2">
    <source>
        <dbReference type="Proteomes" id="UP001369086"/>
    </source>
</evidence>
<comment type="caution">
    <text evidence="1">The sequence shown here is derived from an EMBL/GenBank/DDBJ whole genome shotgun (WGS) entry which is preliminary data.</text>
</comment>
<proteinExistence type="predicted"/>